<keyword evidence="4 5" id="KW-0472">Membrane</keyword>
<dbReference type="CDD" id="cd17319">
    <property type="entry name" value="MFS_ExuT_GudP_like"/>
    <property type="match status" value="1"/>
</dbReference>
<dbReference type="EMBL" id="CAJQYY010000017">
    <property type="protein sequence ID" value="CAG4905059.1"/>
    <property type="molecule type" value="Genomic_DNA"/>
</dbReference>
<feature type="transmembrane region" description="Helical" evidence="5">
    <location>
        <begin position="107"/>
        <end position="127"/>
    </location>
</feature>
<dbReference type="PROSITE" id="PS50850">
    <property type="entry name" value="MFS"/>
    <property type="match status" value="1"/>
</dbReference>
<organism evidence="7 8">
    <name type="scientific">Paraburkholderia gardini</name>
    <dbReference type="NCBI Taxonomy" id="2823469"/>
    <lineage>
        <taxon>Bacteria</taxon>
        <taxon>Pseudomonadati</taxon>
        <taxon>Pseudomonadota</taxon>
        <taxon>Betaproteobacteria</taxon>
        <taxon>Burkholderiales</taxon>
        <taxon>Burkholderiaceae</taxon>
        <taxon>Paraburkholderia</taxon>
    </lineage>
</organism>
<dbReference type="Proteomes" id="UP000789752">
    <property type="component" value="Unassembled WGS sequence"/>
</dbReference>
<feature type="transmembrane region" description="Helical" evidence="5">
    <location>
        <begin position="196"/>
        <end position="215"/>
    </location>
</feature>
<dbReference type="Gene3D" id="1.20.1250.20">
    <property type="entry name" value="MFS general substrate transporter like domains"/>
    <property type="match status" value="2"/>
</dbReference>
<dbReference type="PANTHER" id="PTHR11662:SF399">
    <property type="entry name" value="FI19708P1-RELATED"/>
    <property type="match status" value="1"/>
</dbReference>
<dbReference type="InterPro" id="IPR020846">
    <property type="entry name" value="MFS_dom"/>
</dbReference>
<dbReference type="InterPro" id="IPR036259">
    <property type="entry name" value="MFS_trans_sf"/>
</dbReference>
<evidence type="ECO:0000259" key="6">
    <source>
        <dbReference type="PROSITE" id="PS50850"/>
    </source>
</evidence>
<reference evidence="7 8" key="1">
    <citation type="submission" date="2021-04" db="EMBL/GenBank/DDBJ databases">
        <authorList>
            <person name="Vanwijnsberghe S."/>
        </authorList>
    </citation>
    <scope>NUCLEOTIDE SEQUENCE [LARGE SCALE GENOMIC DNA]</scope>
    <source>
        <strain evidence="7 8">LMG 32171</strain>
    </source>
</reference>
<gene>
    <name evidence="7" type="primary">dgoT_3</name>
    <name evidence="7" type="ORF">R54767_03155</name>
</gene>
<dbReference type="SUPFAM" id="SSF103473">
    <property type="entry name" value="MFS general substrate transporter"/>
    <property type="match status" value="1"/>
</dbReference>
<dbReference type="PANTHER" id="PTHR11662">
    <property type="entry name" value="SOLUTE CARRIER FAMILY 17"/>
    <property type="match status" value="1"/>
</dbReference>
<evidence type="ECO:0000256" key="3">
    <source>
        <dbReference type="ARBA" id="ARBA00022989"/>
    </source>
</evidence>
<accession>A0ABN7QPB9</accession>
<dbReference type="InterPro" id="IPR050382">
    <property type="entry name" value="MFS_Na/Anion_cotransporter"/>
</dbReference>
<keyword evidence="2 5" id="KW-0812">Transmembrane</keyword>
<comment type="subcellular location">
    <subcellularLocation>
        <location evidence="1">Membrane</location>
        <topology evidence="1">Multi-pass membrane protein</topology>
    </subcellularLocation>
</comment>
<keyword evidence="8" id="KW-1185">Reference proteome</keyword>
<evidence type="ECO:0000256" key="1">
    <source>
        <dbReference type="ARBA" id="ARBA00004141"/>
    </source>
</evidence>
<dbReference type="Pfam" id="PF07690">
    <property type="entry name" value="MFS_1"/>
    <property type="match status" value="1"/>
</dbReference>
<feature type="domain" description="Major facilitator superfamily (MFS) profile" evidence="6">
    <location>
        <begin position="40"/>
        <end position="436"/>
    </location>
</feature>
<feature type="transmembrane region" description="Helical" evidence="5">
    <location>
        <begin position="80"/>
        <end position="100"/>
    </location>
</feature>
<evidence type="ECO:0000313" key="7">
    <source>
        <dbReference type="EMBL" id="CAG4905059.1"/>
    </source>
</evidence>
<feature type="transmembrane region" description="Helical" evidence="5">
    <location>
        <begin position="166"/>
        <end position="190"/>
    </location>
</feature>
<keyword evidence="3 5" id="KW-1133">Transmembrane helix</keyword>
<feature type="transmembrane region" description="Helical" evidence="5">
    <location>
        <begin position="35"/>
        <end position="53"/>
    </location>
</feature>
<feature type="transmembrane region" description="Helical" evidence="5">
    <location>
        <begin position="236"/>
        <end position="260"/>
    </location>
</feature>
<dbReference type="InterPro" id="IPR011701">
    <property type="entry name" value="MFS"/>
</dbReference>
<feature type="transmembrane region" description="Helical" evidence="5">
    <location>
        <begin position="409"/>
        <end position="431"/>
    </location>
</feature>
<feature type="transmembrane region" description="Helical" evidence="5">
    <location>
        <begin position="317"/>
        <end position="339"/>
    </location>
</feature>
<name>A0ABN7QPB9_9BURK</name>
<feature type="transmembrane region" description="Helical" evidence="5">
    <location>
        <begin position="377"/>
        <end position="403"/>
    </location>
</feature>
<evidence type="ECO:0000256" key="4">
    <source>
        <dbReference type="ARBA" id="ARBA00023136"/>
    </source>
</evidence>
<evidence type="ECO:0000256" key="5">
    <source>
        <dbReference type="SAM" id="Phobius"/>
    </source>
</evidence>
<feature type="transmembrane region" description="Helical" evidence="5">
    <location>
        <begin position="345"/>
        <end position="365"/>
    </location>
</feature>
<sequence>MAPTDVFPVAGTQNPIKLKRNKQMETSQSGRPGTVNRWVVLALLAIGVLISFIDRTSISSTLADAGFVRHFALTDVDRGWINSAFFWSYGVFQVPMGWLADRYGVKWPYAISFAVWCVATALMGAVTALASLVVMRLIIGMAEAIVIPASYRWIRNNFDESQNGLAVGILAMGNKFGPAIGAPVGAWFIVNYSWKMMFIATGLVGLLWLVPWLLCVRNDLPSQGELKQANRSARTVSFGSILSSPVVWGGMVTNFCYGYFTFYCMTWMPSYLVEQRGLSISRSGLFTFFSFAGIAIVAALAGWAADRIIARGHNPITVRKVFIIAGFAGGCTVLFGPYAPTLQMALFWNVLSLSLLGLVTANNLVLSRLTLIPRQTIGLVTGVQQLATSLAGGVAASLSGWLLHVSGTYNLPMMVILGFLVAGAMATAILYRPEWAPKVTEAHDGSLRRA</sequence>
<feature type="transmembrane region" description="Helical" evidence="5">
    <location>
        <begin position="280"/>
        <end position="305"/>
    </location>
</feature>
<proteinExistence type="predicted"/>
<evidence type="ECO:0000256" key="2">
    <source>
        <dbReference type="ARBA" id="ARBA00022692"/>
    </source>
</evidence>
<evidence type="ECO:0000313" key="8">
    <source>
        <dbReference type="Proteomes" id="UP000789752"/>
    </source>
</evidence>
<protein>
    <submittedName>
        <fullName evidence="7">D-galactonate transporter</fullName>
    </submittedName>
</protein>
<comment type="caution">
    <text evidence="7">The sequence shown here is derived from an EMBL/GenBank/DDBJ whole genome shotgun (WGS) entry which is preliminary data.</text>
</comment>